<sequence>MGTISLEKRDSLFWLGRYTERVYTTLKAFYNYYDQMIDRQADAYKNLCERLDIPNIYQSETDFIHRFLFDKDDPNSIFTSLNRSYDNGIILRNEITSDSLAYIQMSLDIYAASSHSDVPTMALLPVQDYLLAFWASIDDNVLDQRCRSIIKCGRYLERLDLFLRLSFPTADIERALCKMTPRLRQSGIAYDEEVLDFLYAHVRESMLHTPGWRRECARSLMTLITE</sequence>
<comment type="caution">
    <text evidence="2">The sequence shown here is derived from an EMBL/GenBank/DDBJ whole genome shotgun (WGS) entry which is preliminary data.</text>
</comment>
<proteinExistence type="predicted"/>
<name>A0A252F765_9FIRM</name>
<dbReference type="RefSeq" id="WP_087017693.1">
    <property type="nucleotide sequence ID" value="NZ_CP178353.1"/>
</dbReference>
<evidence type="ECO:0000313" key="3">
    <source>
        <dbReference type="Proteomes" id="UP000194903"/>
    </source>
</evidence>
<dbReference type="AlphaFoldDB" id="A0A252F765"/>
<evidence type="ECO:0000313" key="2">
    <source>
        <dbReference type="EMBL" id="OUM21594.1"/>
    </source>
</evidence>
<dbReference type="Proteomes" id="UP000194903">
    <property type="component" value="Unassembled WGS sequence"/>
</dbReference>
<accession>A0A252F765</accession>
<feature type="domain" description="DUF403" evidence="1">
    <location>
        <begin position="10"/>
        <end position="165"/>
    </location>
</feature>
<evidence type="ECO:0000259" key="1">
    <source>
        <dbReference type="Pfam" id="PF04168"/>
    </source>
</evidence>
<organism evidence="2 3">
    <name type="scientific">Butyricicoccus porcorum</name>
    <dbReference type="NCBI Taxonomy" id="1945634"/>
    <lineage>
        <taxon>Bacteria</taxon>
        <taxon>Bacillati</taxon>
        <taxon>Bacillota</taxon>
        <taxon>Clostridia</taxon>
        <taxon>Eubacteriales</taxon>
        <taxon>Butyricicoccaceae</taxon>
        <taxon>Butyricicoccus</taxon>
    </lineage>
</organism>
<keyword evidence="3" id="KW-1185">Reference proteome</keyword>
<reference evidence="2 3" key="1">
    <citation type="submission" date="2017-05" db="EMBL/GenBank/DDBJ databases">
        <title>Butyricicoccus porcorum sp. nov. a butyrate-producing bacterium from the swine intestinal tract.</title>
        <authorList>
            <person name="Trachsel J."/>
            <person name="Humphrey S."/>
            <person name="Allen H.K."/>
        </authorList>
    </citation>
    <scope>NUCLEOTIDE SEQUENCE [LARGE SCALE GENOMIC DNA]</scope>
    <source>
        <strain evidence="2">BB10</strain>
    </source>
</reference>
<dbReference type="EMBL" id="NHOC01000002">
    <property type="protein sequence ID" value="OUM21594.1"/>
    <property type="molecule type" value="Genomic_DNA"/>
</dbReference>
<dbReference type="OrthoDB" id="9803532at2"/>
<protein>
    <recommendedName>
        <fullName evidence="1">DUF403 domain-containing protein</fullName>
    </recommendedName>
</protein>
<dbReference type="Pfam" id="PF04168">
    <property type="entry name" value="Alpha-E"/>
    <property type="match status" value="1"/>
</dbReference>
<dbReference type="InterPro" id="IPR007296">
    <property type="entry name" value="DUF403"/>
</dbReference>
<gene>
    <name evidence="2" type="ORF">CBW42_03250</name>
</gene>